<keyword evidence="4 5" id="KW-0694">RNA-binding</keyword>
<comment type="function">
    <text evidence="4 5">This protein binds to 23S rRNA in the presence of protein L20.</text>
</comment>
<dbReference type="SUPFAM" id="SSF141091">
    <property type="entry name" value="L21p-like"/>
    <property type="match status" value="1"/>
</dbReference>
<keyword evidence="4 5" id="KW-0699">rRNA-binding</keyword>
<dbReference type="Proteomes" id="UP000177197">
    <property type="component" value="Unassembled WGS sequence"/>
</dbReference>
<evidence type="ECO:0000256" key="1">
    <source>
        <dbReference type="ARBA" id="ARBA00008563"/>
    </source>
</evidence>
<evidence type="ECO:0000256" key="4">
    <source>
        <dbReference type="HAMAP-Rule" id="MF_01363"/>
    </source>
</evidence>
<dbReference type="PANTHER" id="PTHR21349">
    <property type="entry name" value="50S RIBOSOMAL PROTEIN L21"/>
    <property type="match status" value="1"/>
</dbReference>
<dbReference type="GO" id="GO:0019843">
    <property type="term" value="F:rRNA binding"/>
    <property type="evidence" value="ECO:0007669"/>
    <property type="project" value="UniProtKB-UniRule"/>
</dbReference>
<dbReference type="GO" id="GO:0005840">
    <property type="term" value="C:ribosome"/>
    <property type="evidence" value="ECO:0007669"/>
    <property type="project" value="UniProtKB-KW"/>
</dbReference>
<accession>A0A1F5C9T3</accession>
<name>A0A1F5C9T3_9BACT</name>
<sequence>MKIAVIKTGGKQYIVKEGDKLRLEKIDAKEGDEIRFSEVLLVGDEKDIKIGSPFVSDAKVTGKALKQGRAKKIIVFHYHSKTRYKKKAGHRQPYTEVEITEIK</sequence>
<dbReference type="NCBIfam" id="TIGR00061">
    <property type="entry name" value="L21"/>
    <property type="match status" value="1"/>
</dbReference>
<organism evidence="6 7">
    <name type="scientific">Candidatus Azambacteria bacterium RIFCSPLOWO2_02_FULL_44_14</name>
    <dbReference type="NCBI Taxonomy" id="1797306"/>
    <lineage>
        <taxon>Bacteria</taxon>
        <taxon>Candidatus Azamiibacteriota</taxon>
    </lineage>
</organism>
<evidence type="ECO:0000313" key="6">
    <source>
        <dbReference type="EMBL" id="OGD39608.1"/>
    </source>
</evidence>
<dbReference type="InterPro" id="IPR036164">
    <property type="entry name" value="bL21-like_sf"/>
</dbReference>
<comment type="caution">
    <text evidence="6">The sequence shown here is derived from an EMBL/GenBank/DDBJ whole genome shotgun (WGS) entry which is preliminary data.</text>
</comment>
<protein>
    <recommendedName>
        <fullName evidence="4">Large ribosomal subunit protein bL21</fullName>
    </recommendedName>
</protein>
<dbReference type="GO" id="GO:0006412">
    <property type="term" value="P:translation"/>
    <property type="evidence" value="ECO:0007669"/>
    <property type="project" value="UniProtKB-UniRule"/>
</dbReference>
<dbReference type="GO" id="GO:0005737">
    <property type="term" value="C:cytoplasm"/>
    <property type="evidence" value="ECO:0007669"/>
    <property type="project" value="UniProtKB-ARBA"/>
</dbReference>
<dbReference type="Pfam" id="PF00829">
    <property type="entry name" value="Ribosomal_L21p"/>
    <property type="match status" value="1"/>
</dbReference>
<dbReference type="GO" id="GO:0003735">
    <property type="term" value="F:structural constituent of ribosome"/>
    <property type="evidence" value="ECO:0007669"/>
    <property type="project" value="InterPro"/>
</dbReference>
<dbReference type="AlphaFoldDB" id="A0A1F5C9T3"/>
<evidence type="ECO:0000256" key="2">
    <source>
        <dbReference type="ARBA" id="ARBA00022980"/>
    </source>
</evidence>
<dbReference type="EMBL" id="MEYV01000022">
    <property type="protein sequence ID" value="OGD39608.1"/>
    <property type="molecule type" value="Genomic_DNA"/>
</dbReference>
<evidence type="ECO:0000256" key="3">
    <source>
        <dbReference type="ARBA" id="ARBA00023274"/>
    </source>
</evidence>
<gene>
    <name evidence="4" type="primary">rplU</name>
    <name evidence="6" type="ORF">A3I30_03855</name>
</gene>
<comment type="subunit">
    <text evidence="4">Part of the 50S ribosomal subunit. Contacts protein L20.</text>
</comment>
<dbReference type="InterPro" id="IPR001787">
    <property type="entry name" value="Ribosomal_bL21"/>
</dbReference>
<keyword evidence="2 4" id="KW-0689">Ribosomal protein</keyword>
<dbReference type="InterPro" id="IPR028909">
    <property type="entry name" value="bL21-like"/>
</dbReference>
<dbReference type="HAMAP" id="MF_01363">
    <property type="entry name" value="Ribosomal_bL21"/>
    <property type="match status" value="1"/>
</dbReference>
<dbReference type="GO" id="GO:1990904">
    <property type="term" value="C:ribonucleoprotein complex"/>
    <property type="evidence" value="ECO:0007669"/>
    <property type="project" value="UniProtKB-KW"/>
</dbReference>
<dbReference type="PANTHER" id="PTHR21349:SF0">
    <property type="entry name" value="LARGE RIBOSOMAL SUBUNIT PROTEIN BL21M"/>
    <property type="match status" value="1"/>
</dbReference>
<keyword evidence="3 4" id="KW-0687">Ribonucleoprotein</keyword>
<evidence type="ECO:0000256" key="5">
    <source>
        <dbReference type="RuleBase" id="RU000562"/>
    </source>
</evidence>
<comment type="similarity">
    <text evidence="1 4 5">Belongs to the bacterial ribosomal protein bL21 family.</text>
</comment>
<evidence type="ECO:0000313" key="7">
    <source>
        <dbReference type="Proteomes" id="UP000177197"/>
    </source>
</evidence>
<proteinExistence type="inferred from homology"/>
<reference evidence="6 7" key="1">
    <citation type="journal article" date="2016" name="Nat. Commun.">
        <title>Thousands of microbial genomes shed light on interconnected biogeochemical processes in an aquifer system.</title>
        <authorList>
            <person name="Anantharaman K."/>
            <person name="Brown C.T."/>
            <person name="Hug L.A."/>
            <person name="Sharon I."/>
            <person name="Castelle C.J."/>
            <person name="Probst A.J."/>
            <person name="Thomas B.C."/>
            <person name="Singh A."/>
            <person name="Wilkins M.J."/>
            <person name="Karaoz U."/>
            <person name="Brodie E.L."/>
            <person name="Williams K.H."/>
            <person name="Hubbard S.S."/>
            <person name="Banfield J.F."/>
        </authorList>
    </citation>
    <scope>NUCLEOTIDE SEQUENCE [LARGE SCALE GENOMIC DNA]</scope>
</reference>